<dbReference type="EMBL" id="BQNB010009565">
    <property type="protein sequence ID" value="GJS65270.1"/>
    <property type="molecule type" value="Genomic_DNA"/>
</dbReference>
<reference evidence="2" key="1">
    <citation type="journal article" date="2022" name="Int. J. Mol. Sci.">
        <title>Draft Genome of Tanacetum Coccineum: Genomic Comparison of Closely Related Tanacetum-Family Plants.</title>
        <authorList>
            <person name="Yamashiro T."/>
            <person name="Shiraishi A."/>
            <person name="Nakayama K."/>
            <person name="Satake H."/>
        </authorList>
    </citation>
    <scope>NUCLEOTIDE SEQUENCE</scope>
</reference>
<gene>
    <name evidence="2" type="ORF">Tco_0679834</name>
</gene>
<comment type="caution">
    <text evidence="2">The sequence shown here is derived from an EMBL/GenBank/DDBJ whole genome shotgun (WGS) entry which is preliminary data.</text>
</comment>
<evidence type="ECO:0000256" key="1">
    <source>
        <dbReference type="SAM" id="Coils"/>
    </source>
</evidence>
<protein>
    <recommendedName>
        <fullName evidence="4">Xylulose kinase-1</fullName>
    </recommendedName>
</protein>
<evidence type="ECO:0000313" key="2">
    <source>
        <dbReference type="EMBL" id="GJS65270.1"/>
    </source>
</evidence>
<sequence>MTALKFVDTHNLVAFLEKPTGSEDFIEIVDFLNASHIMYALTVNPTIYVSHIEQFWSTAKVKTLNNGEQEIHALVDGKTKVVTKAYVRRLLKLADADVADEAEFTNVDVRHGGAATTISSLDELMETCTSLQRTVLDLKKKTQEQAAEIISLKETIAGQAAEIIGLKERVKKLEQSKHIAKEASLGEKDASKQRRSMCIEEQVQEEGSADEKVVEESFGIFSAARVLTDAREVNTAGVIFTTADTPVSTAGVSAAATTTTTIPRQKGVVFQEPIHQRVTIRIQADQEEARRLQAQFDEEDIVAREKAAKEELENLAFIQAEWENVQVKVETDYEYAKRLQAEEIENLNEKERENI</sequence>
<feature type="coiled-coil region" evidence="1">
    <location>
        <begin position="121"/>
        <end position="183"/>
    </location>
</feature>
<organism evidence="2 3">
    <name type="scientific">Tanacetum coccineum</name>
    <dbReference type="NCBI Taxonomy" id="301880"/>
    <lineage>
        <taxon>Eukaryota</taxon>
        <taxon>Viridiplantae</taxon>
        <taxon>Streptophyta</taxon>
        <taxon>Embryophyta</taxon>
        <taxon>Tracheophyta</taxon>
        <taxon>Spermatophyta</taxon>
        <taxon>Magnoliopsida</taxon>
        <taxon>eudicotyledons</taxon>
        <taxon>Gunneridae</taxon>
        <taxon>Pentapetalae</taxon>
        <taxon>asterids</taxon>
        <taxon>campanulids</taxon>
        <taxon>Asterales</taxon>
        <taxon>Asteraceae</taxon>
        <taxon>Asteroideae</taxon>
        <taxon>Anthemideae</taxon>
        <taxon>Anthemidinae</taxon>
        <taxon>Tanacetum</taxon>
    </lineage>
</organism>
<accession>A0ABQ4XJQ0</accession>
<evidence type="ECO:0008006" key="4">
    <source>
        <dbReference type="Google" id="ProtNLM"/>
    </source>
</evidence>
<keyword evidence="1" id="KW-0175">Coiled coil</keyword>
<reference evidence="2" key="2">
    <citation type="submission" date="2022-01" db="EMBL/GenBank/DDBJ databases">
        <authorList>
            <person name="Yamashiro T."/>
            <person name="Shiraishi A."/>
            <person name="Satake H."/>
            <person name="Nakayama K."/>
        </authorList>
    </citation>
    <scope>NUCLEOTIDE SEQUENCE</scope>
</reference>
<evidence type="ECO:0000313" key="3">
    <source>
        <dbReference type="Proteomes" id="UP001151760"/>
    </source>
</evidence>
<dbReference type="Proteomes" id="UP001151760">
    <property type="component" value="Unassembled WGS sequence"/>
</dbReference>
<proteinExistence type="predicted"/>
<keyword evidence="3" id="KW-1185">Reference proteome</keyword>
<name>A0ABQ4XJQ0_9ASTR</name>